<dbReference type="PANTHER" id="PTHR43022">
    <property type="entry name" value="PROTEIN SMF"/>
    <property type="match status" value="1"/>
</dbReference>
<dbReference type="PATRIC" id="fig|701521.8.peg.872"/>
<organism evidence="3 4">
    <name type="scientific">Pediococcus claussenii (strain ATCC BAA-344 / DSM 14800 / JCM 18046 / KCTC 3811 / LMG 21948 / P06)</name>
    <dbReference type="NCBI Taxonomy" id="701521"/>
    <lineage>
        <taxon>Bacteria</taxon>
        <taxon>Bacillati</taxon>
        <taxon>Bacillota</taxon>
        <taxon>Bacilli</taxon>
        <taxon>Lactobacillales</taxon>
        <taxon>Lactobacillaceae</taxon>
        <taxon>Pediococcus</taxon>
    </lineage>
</organism>
<name>G8PD58_PEDCP</name>
<dbReference type="STRING" id="701521.PECL_924"/>
<accession>G8PD58</accession>
<dbReference type="Gene3D" id="3.40.50.450">
    <property type="match status" value="1"/>
</dbReference>
<dbReference type="InterPro" id="IPR003488">
    <property type="entry name" value="DprA"/>
</dbReference>
<dbReference type="RefSeq" id="WP_014215390.1">
    <property type="nucleotide sequence ID" value="NC_016605.1"/>
</dbReference>
<evidence type="ECO:0000313" key="4">
    <source>
        <dbReference type="Proteomes" id="UP000005444"/>
    </source>
</evidence>
<dbReference type="Proteomes" id="UP000005444">
    <property type="component" value="Chromosome"/>
</dbReference>
<dbReference type="SUPFAM" id="SSF102405">
    <property type="entry name" value="MCP/YpsA-like"/>
    <property type="match status" value="1"/>
</dbReference>
<dbReference type="HOGENOM" id="CLU_029601_3_3_9"/>
<sequence>MDIRNFLVALKIVSRLNIKKQWEVFNENRTIKMASFKERINCCNCLTPKQKLETNNLYDQQNKFIKINKEFGGILTIVDSKFPKQLREIYCPPIVLFYRGDISILNTYLASIVGARDCSNYGKRVLLALIPQITPYLTIVSGLAKGVDCMAHEYTINNGGKTVAVIGTGLNQIYPKSNSKLQDIIAQKHLLITEYPLYAKPLRHHFVERNRIIAGISASTTVVEARKQSGSLITANFALSENRNVLAVPGEIFSETSQGTNDLIQAGARPLISLEDILEESII</sequence>
<evidence type="ECO:0000313" key="3">
    <source>
        <dbReference type="EMBL" id="AEV95193.1"/>
    </source>
</evidence>
<feature type="domain" description="Smf/DprA SLOG" evidence="2">
    <location>
        <begin position="74"/>
        <end position="280"/>
    </location>
</feature>
<dbReference type="GO" id="GO:0009294">
    <property type="term" value="P:DNA-mediated transformation"/>
    <property type="evidence" value="ECO:0007669"/>
    <property type="project" value="InterPro"/>
</dbReference>
<keyword evidence="4" id="KW-1185">Reference proteome</keyword>
<comment type="similarity">
    <text evidence="1">Belongs to the DprA/Smf family.</text>
</comment>
<dbReference type="Pfam" id="PF02481">
    <property type="entry name" value="DNA_processg_A"/>
    <property type="match status" value="1"/>
</dbReference>
<protein>
    <submittedName>
        <fullName evidence="3">DNA protecting protein DprA</fullName>
    </submittedName>
</protein>
<dbReference type="PANTHER" id="PTHR43022:SF1">
    <property type="entry name" value="PROTEIN SMF"/>
    <property type="match status" value="1"/>
</dbReference>
<dbReference type="EMBL" id="CP003137">
    <property type="protein sequence ID" value="AEV95193.1"/>
    <property type="molecule type" value="Genomic_DNA"/>
</dbReference>
<dbReference type="eggNOG" id="COG0758">
    <property type="taxonomic scope" value="Bacteria"/>
</dbReference>
<dbReference type="InterPro" id="IPR057666">
    <property type="entry name" value="DrpA_SLOG"/>
</dbReference>
<dbReference type="KEGG" id="pce:PECL_924"/>
<reference evidence="3 4" key="1">
    <citation type="journal article" date="2012" name="J. Bacteriol.">
        <title>Complete Genome Sequence of the Beer Spoilage Organism Pediococcus claussenii ATCC BAA-344T.</title>
        <authorList>
            <person name="Pittet V."/>
            <person name="Abegunde T."/>
            <person name="Marfleet T."/>
            <person name="Haakensen M."/>
            <person name="Morrow K."/>
            <person name="Jayaprakash T."/>
            <person name="Schroeder K."/>
            <person name="Trost B."/>
            <person name="Byrns S."/>
            <person name="Bergsveinson J."/>
            <person name="Kusalik A."/>
            <person name="Ziola B."/>
        </authorList>
    </citation>
    <scope>NUCLEOTIDE SEQUENCE [LARGE SCALE GENOMIC DNA]</scope>
    <source>
        <strain evidence="3 4">ATCC BAA-344</strain>
    </source>
</reference>
<evidence type="ECO:0000256" key="1">
    <source>
        <dbReference type="ARBA" id="ARBA00006525"/>
    </source>
</evidence>
<proteinExistence type="inferred from homology"/>
<gene>
    <name evidence="3" type="primary">dprA</name>
    <name evidence="3" type="ordered locus">PECL_924</name>
</gene>
<dbReference type="NCBIfam" id="TIGR00732">
    <property type="entry name" value="dprA"/>
    <property type="match status" value="1"/>
</dbReference>
<dbReference type="AlphaFoldDB" id="G8PD58"/>
<evidence type="ECO:0000259" key="2">
    <source>
        <dbReference type="Pfam" id="PF02481"/>
    </source>
</evidence>